<dbReference type="Gene3D" id="2.60.40.1610">
    <property type="entry name" value="Domain of unknown function DUF1254"/>
    <property type="match status" value="1"/>
</dbReference>
<dbReference type="PANTHER" id="PTHR36509">
    <property type="entry name" value="BLL3101 PROTEIN"/>
    <property type="match status" value="1"/>
</dbReference>
<dbReference type="InterPro" id="IPR037050">
    <property type="entry name" value="DUF1254_sf"/>
</dbReference>
<dbReference type="SUPFAM" id="SSF160935">
    <property type="entry name" value="VPA0735-like"/>
    <property type="match status" value="1"/>
</dbReference>
<dbReference type="Gene3D" id="2.60.120.600">
    <property type="entry name" value="Domain of unknown function DUF1214, C-terminal domain"/>
    <property type="match status" value="1"/>
</dbReference>
<evidence type="ECO:0000313" key="3">
    <source>
        <dbReference type="EMBL" id="CAB4882631.1"/>
    </source>
</evidence>
<dbReference type="EMBL" id="CAFBLU010000050">
    <property type="protein sequence ID" value="CAB4882631.1"/>
    <property type="molecule type" value="Genomic_DNA"/>
</dbReference>
<gene>
    <name evidence="3" type="ORF">UFOPK3444_01588</name>
</gene>
<dbReference type="PROSITE" id="PS51318">
    <property type="entry name" value="TAT"/>
    <property type="match status" value="1"/>
</dbReference>
<feature type="domain" description="DUF1214" evidence="1">
    <location>
        <begin position="337"/>
        <end position="450"/>
    </location>
</feature>
<organism evidence="3">
    <name type="scientific">freshwater metagenome</name>
    <dbReference type="NCBI Taxonomy" id="449393"/>
    <lineage>
        <taxon>unclassified sequences</taxon>
        <taxon>metagenomes</taxon>
        <taxon>ecological metagenomes</taxon>
    </lineage>
</organism>
<dbReference type="AlphaFoldDB" id="A0A6J7EKE6"/>
<protein>
    <submittedName>
        <fullName evidence="3">Unannotated protein</fullName>
    </submittedName>
</protein>
<dbReference type="InterPro" id="IPR010621">
    <property type="entry name" value="DUF1214"/>
</dbReference>
<name>A0A6J7EKE6_9ZZZZ</name>
<evidence type="ECO:0000259" key="2">
    <source>
        <dbReference type="Pfam" id="PF06863"/>
    </source>
</evidence>
<dbReference type="PANTHER" id="PTHR36509:SF2">
    <property type="entry name" value="BLL3101 PROTEIN"/>
    <property type="match status" value="1"/>
</dbReference>
<dbReference type="InterPro" id="IPR010679">
    <property type="entry name" value="DUF1254"/>
</dbReference>
<feature type="domain" description="DUF1254" evidence="2">
    <location>
        <begin position="64"/>
        <end position="194"/>
    </location>
</feature>
<evidence type="ECO:0000259" key="1">
    <source>
        <dbReference type="Pfam" id="PF06742"/>
    </source>
</evidence>
<sequence>MKFSSRRMLLVLFTAMAVLAVPATASASLSTAQKKAIQKVGSDAYLFGYAPVYMQRNVSRFPANMVINVQYIATDETRSIVKPNADTLYTLMVLNVGTDPVIVHTPPTGSRYFALELLDGHTNVFGYIGNRTTGNAGGNYALVGPNWNATTTPLNRSVDGIIRSATPRVWIIGRTLVDSQADVASALAIQNGISAQLNSKVTANEFLAPFNMSAPGPTGTPTAMTPVAGFFKEFGTTIAAQPALASEAKLMTGFAKYGIGPGLDPTKTQSAATVAELVKGAVAAQAKIDAGVIAKRITSVKKNNGWILFGGIGVYGKDYLTRSIIAQFGLGANVPAESIYPAAVTDYKGALLNGAAGAKYKIHFNAGGIPTTNGGFWSVTLYAQDQFFIPNPLGRFAIGGRTPGLRRNTDGSTDLYISATQPTTLQGGVANWLPAPAAQFNLIFRIYRPTSSVLSSKWVYPKITKIS</sequence>
<accession>A0A6J7EKE6</accession>
<dbReference type="InterPro" id="IPR006311">
    <property type="entry name" value="TAT_signal"/>
</dbReference>
<dbReference type="InterPro" id="IPR037049">
    <property type="entry name" value="DUF1214_C_sf"/>
</dbReference>
<reference evidence="3" key="1">
    <citation type="submission" date="2020-05" db="EMBL/GenBank/DDBJ databases">
        <authorList>
            <person name="Chiriac C."/>
            <person name="Salcher M."/>
            <person name="Ghai R."/>
            <person name="Kavagutti S V."/>
        </authorList>
    </citation>
    <scope>NUCLEOTIDE SEQUENCE</scope>
</reference>
<proteinExistence type="predicted"/>
<dbReference type="Pfam" id="PF06742">
    <property type="entry name" value="DUF1214"/>
    <property type="match status" value="1"/>
</dbReference>
<dbReference type="Pfam" id="PF06863">
    <property type="entry name" value="DUF1254"/>
    <property type="match status" value="1"/>
</dbReference>